<comment type="subcellular location">
    <subcellularLocation>
        <location evidence="2">Cytoplasm</location>
    </subcellularLocation>
</comment>
<dbReference type="InterPro" id="IPR023016">
    <property type="entry name" value="HisA/PriA"/>
</dbReference>
<keyword evidence="8 10" id="KW-0368">Histidine biosynthesis</keyword>
<dbReference type="InterPro" id="IPR013785">
    <property type="entry name" value="Aldolase_TIM"/>
</dbReference>
<evidence type="ECO:0000256" key="2">
    <source>
        <dbReference type="ARBA" id="ARBA00004496"/>
    </source>
</evidence>
<comment type="catalytic activity">
    <reaction evidence="1">
        <text>1-(5-phospho-beta-D-ribosyl)-5-[(5-phospho-beta-D-ribosylamino)methylideneamino]imidazole-4-carboxamide = 5-[(5-phospho-1-deoxy-D-ribulos-1-ylimino)methylamino]-1-(5-phospho-beta-D-ribosyl)imidazole-4-carboxamide</text>
        <dbReference type="Rhea" id="RHEA:15469"/>
        <dbReference type="ChEBI" id="CHEBI:58435"/>
        <dbReference type="ChEBI" id="CHEBI:58525"/>
        <dbReference type="EC" id="5.3.1.16"/>
    </reaction>
</comment>
<evidence type="ECO:0000256" key="1">
    <source>
        <dbReference type="ARBA" id="ARBA00000901"/>
    </source>
</evidence>
<dbReference type="SUPFAM" id="SSF51366">
    <property type="entry name" value="Ribulose-phoshate binding barrel"/>
    <property type="match status" value="1"/>
</dbReference>
<dbReference type="EC" id="5.3.1.16" evidence="5"/>
<name>A0AA35S1G3_GEOBA</name>
<dbReference type="Gene3D" id="3.20.20.70">
    <property type="entry name" value="Aldolase class I"/>
    <property type="match status" value="1"/>
</dbReference>
<evidence type="ECO:0000313" key="11">
    <source>
        <dbReference type="EMBL" id="CAI8020446.1"/>
    </source>
</evidence>
<dbReference type="PANTHER" id="PTHR43090:SF2">
    <property type="entry name" value="1-(5-PHOSPHORIBOSYL)-5-[(5-PHOSPHORIBOSYLAMINO)METHYLIDENEAMINO] IMIDAZOLE-4-CARBOXAMIDE ISOMERASE"/>
    <property type="match status" value="1"/>
</dbReference>
<evidence type="ECO:0000256" key="4">
    <source>
        <dbReference type="ARBA" id="ARBA00009667"/>
    </source>
</evidence>
<dbReference type="InterPro" id="IPR044524">
    <property type="entry name" value="Isoase_HisA-like"/>
</dbReference>
<dbReference type="EMBL" id="CASHTH010001830">
    <property type="protein sequence ID" value="CAI8020446.1"/>
    <property type="molecule type" value="Genomic_DNA"/>
</dbReference>
<evidence type="ECO:0000256" key="5">
    <source>
        <dbReference type="ARBA" id="ARBA00012550"/>
    </source>
</evidence>
<dbReference type="InterPro" id="IPR006062">
    <property type="entry name" value="His_biosynth"/>
</dbReference>
<sequence>MEIIPSIDLKAGRCVRLFQGDFQKETVFSDDPVAVALGWQEQGAQLLHLVDLDGAADGTPANLPIIEAIAEALRIPVQVGGGIRARVTADRLIAAGVARVLIGTAAIENPSLVEGLCRDYGNESTVVAVDARNGLVAIRGWTEGSQVESIDLAKEMAS</sequence>
<evidence type="ECO:0000256" key="6">
    <source>
        <dbReference type="ARBA" id="ARBA00022490"/>
    </source>
</evidence>
<dbReference type="GO" id="GO:0000105">
    <property type="term" value="P:L-histidine biosynthetic process"/>
    <property type="evidence" value="ECO:0007669"/>
    <property type="project" value="UniProtKB-KW"/>
</dbReference>
<dbReference type="InterPro" id="IPR011060">
    <property type="entry name" value="RibuloseP-bd_barrel"/>
</dbReference>
<dbReference type="GO" id="GO:0005737">
    <property type="term" value="C:cytoplasm"/>
    <property type="evidence" value="ECO:0007669"/>
    <property type="project" value="UniProtKB-SubCell"/>
</dbReference>
<keyword evidence="7 10" id="KW-0028">Amino-acid biosynthesis</keyword>
<evidence type="ECO:0000256" key="7">
    <source>
        <dbReference type="ARBA" id="ARBA00022605"/>
    </source>
</evidence>
<dbReference type="PANTHER" id="PTHR43090">
    <property type="entry name" value="1-(5-PHOSPHORIBOSYL)-5-[(5-PHOSPHORIBOSYLAMINO)METHYLIDENEAMINO] IMIDAZOLE-4-CARBOXAMIDE ISOMERASE"/>
    <property type="match status" value="1"/>
</dbReference>
<evidence type="ECO:0000256" key="8">
    <source>
        <dbReference type="ARBA" id="ARBA00023102"/>
    </source>
</evidence>
<keyword evidence="6" id="KW-0963">Cytoplasm</keyword>
<dbReference type="CDD" id="cd04732">
    <property type="entry name" value="HisA"/>
    <property type="match status" value="1"/>
</dbReference>
<dbReference type="Pfam" id="PF00977">
    <property type="entry name" value="His_biosynth"/>
    <property type="match status" value="1"/>
</dbReference>
<evidence type="ECO:0000256" key="9">
    <source>
        <dbReference type="ARBA" id="ARBA00023235"/>
    </source>
</evidence>
<reference evidence="11" key="1">
    <citation type="submission" date="2023-03" db="EMBL/GenBank/DDBJ databases">
        <authorList>
            <person name="Steffen K."/>
            <person name="Cardenas P."/>
        </authorList>
    </citation>
    <scope>NUCLEOTIDE SEQUENCE</scope>
</reference>
<accession>A0AA35S1G3</accession>
<evidence type="ECO:0000256" key="10">
    <source>
        <dbReference type="RuleBase" id="RU003657"/>
    </source>
</evidence>
<evidence type="ECO:0000256" key="3">
    <source>
        <dbReference type="ARBA" id="ARBA00005133"/>
    </source>
</evidence>
<comment type="caution">
    <text evidence="11">The sequence shown here is derived from an EMBL/GenBank/DDBJ whole genome shotgun (WGS) entry which is preliminary data.</text>
</comment>
<dbReference type="GO" id="GO:0003949">
    <property type="term" value="F:1-(5-phosphoribosyl)-5-[(5-phosphoribosylamino)methylideneamino]imidazole-4-carboxamide isomerase activity"/>
    <property type="evidence" value="ECO:0007669"/>
    <property type="project" value="UniProtKB-EC"/>
</dbReference>
<dbReference type="GO" id="GO:0000162">
    <property type="term" value="P:L-tryptophan biosynthetic process"/>
    <property type="evidence" value="ECO:0007669"/>
    <property type="project" value="TreeGrafter"/>
</dbReference>
<proteinExistence type="inferred from homology"/>
<comment type="similarity">
    <text evidence="4 10">Belongs to the HisA/HisF family.</text>
</comment>
<dbReference type="Proteomes" id="UP001174909">
    <property type="component" value="Unassembled WGS sequence"/>
</dbReference>
<organism evidence="11 12">
    <name type="scientific">Geodia barretti</name>
    <name type="common">Barrett's horny sponge</name>
    <dbReference type="NCBI Taxonomy" id="519541"/>
    <lineage>
        <taxon>Eukaryota</taxon>
        <taxon>Metazoa</taxon>
        <taxon>Porifera</taxon>
        <taxon>Demospongiae</taxon>
        <taxon>Heteroscleromorpha</taxon>
        <taxon>Tetractinellida</taxon>
        <taxon>Astrophorina</taxon>
        <taxon>Geodiidae</taxon>
        <taxon>Geodia</taxon>
    </lineage>
</organism>
<gene>
    <name evidence="11" type="ORF">GBAR_LOCUS12232</name>
</gene>
<comment type="pathway">
    <text evidence="3">Amino-acid biosynthesis; L-histidine biosynthesis; L-histidine from 5-phospho-alpha-D-ribose 1-diphosphate: step 4/9.</text>
</comment>
<protein>
    <recommendedName>
        <fullName evidence="5">1-(5-phosphoribosyl)-5-[(5-phosphoribosylamino)methylideneamino]imidazole-4-carboxamideisomerase</fullName>
        <ecNumber evidence="5">5.3.1.16</ecNumber>
    </recommendedName>
</protein>
<evidence type="ECO:0000313" key="12">
    <source>
        <dbReference type="Proteomes" id="UP001174909"/>
    </source>
</evidence>
<dbReference type="AlphaFoldDB" id="A0AA35S1G3"/>
<keyword evidence="9 11" id="KW-0413">Isomerase</keyword>
<keyword evidence="12" id="KW-1185">Reference proteome</keyword>